<dbReference type="AlphaFoldDB" id="A0AA88INH3"/>
<keyword evidence="3" id="KW-1185">Reference proteome</keyword>
<dbReference type="GO" id="GO:0002028">
    <property type="term" value="P:regulation of sodium ion transport"/>
    <property type="evidence" value="ECO:0007669"/>
    <property type="project" value="TreeGrafter"/>
</dbReference>
<dbReference type="Proteomes" id="UP001187531">
    <property type="component" value="Unassembled WGS sequence"/>
</dbReference>
<sequence length="446" mass="50348">MGKRNREPETPRFPVENKICYVLFICQMVAVLSAVSMVYLTVASYVPSLKAIDLGMDETPIMCTTLQAGAAVEDANWTTCGEWCLSKSSGGAAMQIWVQARNNGSTLRFENCTETSYRVCDIFPSIESLDSYYCRKDECKTLHGLFNCSEGICRNVTDWFQCKLDFFEPPRRCIRRIDCFHITGLHFCDNGLCFRANKSYDCEKLCPEIPSKNKNIIALMGDQNVLANCQKVVHIDSNETLWTSELQKLLMISCHIVNISPDKKTLEATDCVDAVLRPLSIFGDRTNFSDVTKIYRASTDLLPSSQSGYQIPLEHELVIFNRTKLHINIEACVNSLRDECREFFGIYGRDGSDYRSPARFPCLRSVIRSDFVVTRFSMTQTLLELILTTTVPMTLFVVSCTLMVICSKLVVVGNDNAHLTFAYLKKKEDAEIALAETDTVANHKII</sequence>
<keyword evidence="1" id="KW-0472">Membrane</keyword>
<dbReference type="InterPro" id="IPR031578">
    <property type="entry name" value="TipE"/>
</dbReference>
<evidence type="ECO:0000313" key="3">
    <source>
        <dbReference type="Proteomes" id="UP001187531"/>
    </source>
</evidence>
<keyword evidence="1" id="KW-1133">Transmembrane helix</keyword>
<keyword evidence="1" id="KW-0812">Transmembrane</keyword>
<reference evidence="2" key="1">
    <citation type="submission" date="2023-07" db="EMBL/GenBank/DDBJ databases">
        <title>Chromosome-level genome assembly of Artemia franciscana.</title>
        <authorList>
            <person name="Jo E."/>
        </authorList>
    </citation>
    <scope>NUCLEOTIDE SEQUENCE</scope>
    <source>
        <tissue evidence="2">Whole body</tissue>
    </source>
</reference>
<dbReference type="GO" id="GO:0005886">
    <property type="term" value="C:plasma membrane"/>
    <property type="evidence" value="ECO:0007669"/>
    <property type="project" value="TreeGrafter"/>
</dbReference>
<protein>
    <submittedName>
        <fullName evidence="2">Uncharacterized protein</fullName>
    </submittedName>
</protein>
<name>A0AA88INH3_ARTSF</name>
<dbReference type="EMBL" id="JAVRJZ010000001">
    <property type="protein sequence ID" value="KAK2727051.1"/>
    <property type="molecule type" value="Genomic_DNA"/>
</dbReference>
<feature type="transmembrane region" description="Helical" evidence="1">
    <location>
        <begin position="21"/>
        <end position="42"/>
    </location>
</feature>
<dbReference type="PANTHER" id="PTHR12335:SF3">
    <property type="entry name" value="IP11896P"/>
    <property type="match status" value="1"/>
</dbReference>
<dbReference type="GO" id="GO:0017080">
    <property type="term" value="F:sodium channel regulator activity"/>
    <property type="evidence" value="ECO:0007669"/>
    <property type="project" value="TreeGrafter"/>
</dbReference>
<evidence type="ECO:0000256" key="1">
    <source>
        <dbReference type="SAM" id="Phobius"/>
    </source>
</evidence>
<accession>A0AA88INH3</accession>
<organism evidence="2 3">
    <name type="scientific">Artemia franciscana</name>
    <name type="common">Brine shrimp</name>
    <name type="synonym">Artemia sanfranciscana</name>
    <dbReference type="NCBI Taxonomy" id="6661"/>
    <lineage>
        <taxon>Eukaryota</taxon>
        <taxon>Metazoa</taxon>
        <taxon>Ecdysozoa</taxon>
        <taxon>Arthropoda</taxon>
        <taxon>Crustacea</taxon>
        <taxon>Branchiopoda</taxon>
        <taxon>Anostraca</taxon>
        <taxon>Artemiidae</taxon>
        <taxon>Artemia</taxon>
    </lineage>
</organism>
<gene>
    <name evidence="2" type="ORF">QYM36_007788</name>
</gene>
<comment type="caution">
    <text evidence="2">The sequence shown here is derived from an EMBL/GenBank/DDBJ whole genome shotgun (WGS) entry which is preliminary data.</text>
</comment>
<evidence type="ECO:0000313" key="2">
    <source>
        <dbReference type="EMBL" id="KAK2727051.1"/>
    </source>
</evidence>
<dbReference type="PANTHER" id="PTHR12335">
    <property type="entry name" value="TIPE PROTEIN TEMPERATURE-INDUCED PARALYTIC E"/>
    <property type="match status" value="1"/>
</dbReference>
<proteinExistence type="predicted"/>